<reference evidence="1" key="2">
    <citation type="submission" date="2025-08" db="UniProtKB">
        <authorList>
            <consortium name="Ensembl"/>
        </authorList>
    </citation>
    <scope>IDENTIFICATION</scope>
    <source>
        <strain evidence="1">Thoroughbred</strain>
    </source>
</reference>
<dbReference type="Proteomes" id="UP000002281">
    <property type="component" value="Chromosome 1"/>
</dbReference>
<proteinExistence type="predicted"/>
<dbReference type="AlphaFoldDB" id="A0A9L0RUQ1"/>
<dbReference type="GeneTree" id="ENSGT01150000286946"/>
<reference evidence="1 2" key="1">
    <citation type="journal article" date="2009" name="Science">
        <title>Genome sequence, comparative analysis, and population genetics of the domestic horse.</title>
        <authorList>
            <consortium name="Broad Institute Genome Sequencing Platform"/>
            <consortium name="Broad Institute Whole Genome Assembly Team"/>
            <person name="Wade C.M."/>
            <person name="Giulotto E."/>
            <person name="Sigurdsson S."/>
            <person name="Zoli M."/>
            <person name="Gnerre S."/>
            <person name="Imsland F."/>
            <person name="Lear T.L."/>
            <person name="Adelson D.L."/>
            <person name="Bailey E."/>
            <person name="Bellone R.R."/>
            <person name="Bloecker H."/>
            <person name="Distl O."/>
            <person name="Edgar R.C."/>
            <person name="Garber M."/>
            <person name="Leeb T."/>
            <person name="Mauceli E."/>
            <person name="MacLeod J.N."/>
            <person name="Penedo M.C.T."/>
            <person name="Raison J.M."/>
            <person name="Sharpe T."/>
            <person name="Vogel J."/>
            <person name="Andersson L."/>
            <person name="Antczak D.F."/>
            <person name="Biagi T."/>
            <person name="Binns M.M."/>
            <person name="Chowdhary B.P."/>
            <person name="Coleman S.J."/>
            <person name="Della Valle G."/>
            <person name="Fryc S."/>
            <person name="Guerin G."/>
            <person name="Hasegawa T."/>
            <person name="Hill E.W."/>
            <person name="Jurka J."/>
            <person name="Kiialainen A."/>
            <person name="Lindgren G."/>
            <person name="Liu J."/>
            <person name="Magnani E."/>
            <person name="Mickelson J.R."/>
            <person name="Murray J."/>
            <person name="Nergadze S.G."/>
            <person name="Onofrio R."/>
            <person name="Pedroni S."/>
            <person name="Piras M.F."/>
            <person name="Raudsepp T."/>
            <person name="Rocchi M."/>
            <person name="Roeed K.H."/>
            <person name="Ryder O.A."/>
            <person name="Searle S."/>
            <person name="Skow L."/>
            <person name="Swinburne J.E."/>
            <person name="Syvaenen A.C."/>
            <person name="Tozaki T."/>
            <person name="Valberg S.J."/>
            <person name="Vaudin M."/>
            <person name="White J.R."/>
            <person name="Zody M.C."/>
            <person name="Lander E.S."/>
            <person name="Lindblad-Toh K."/>
        </authorList>
    </citation>
    <scope>NUCLEOTIDE SEQUENCE [LARGE SCALE GENOMIC DNA]</scope>
    <source>
        <strain evidence="1 2">Thoroughbred</strain>
    </source>
</reference>
<sequence length="241" mass="28832">MALVKNRCTEQWNRIESPEIKPHIYGQLIFDKGAEGIQWRKESLFNKWCWENWTATCKRMKIDHSFSPFTKINSKWIKDLKIRPETISLLEENIGSALFDISFKRIFLDTITPQTRGTIERINKWDFIRLKSFFKARENRTETGKQPTNWEKIFTSYLSGKGLISIIYKELTQLNNKKSNNLIKKWAGDMNRHFYKQDIRMANRHMKRCSSSLIIREMKIKITLRYHLTPIRLAKNIQNQE</sequence>
<evidence type="ECO:0000313" key="2">
    <source>
        <dbReference type="Proteomes" id="UP000002281"/>
    </source>
</evidence>
<evidence type="ECO:0000313" key="1">
    <source>
        <dbReference type="Ensembl" id="ENSECAP00000066412.1"/>
    </source>
</evidence>
<dbReference type="PANTHER" id="PTHR19446">
    <property type="entry name" value="REVERSE TRANSCRIPTASES"/>
    <property type="match status" value="1"/>
</dbReference>
<reference evidence="1" key="3">
    <citation type="submission" date="2025-09" db="UniProtKB">
        <authorList>
            <consortium name="Ensembl"/>
        </authorList>
    </citation>
    <scope>IDENTIFICATION</scope>
    <source>
        <strain evidence="1">Thoroughbred</strain>
    </source>
</reference>
<dbReference type="Ensembl" id="ENSECAT00000098574.1">
    <property type="protein sequence ID" value="ENSECAP00000066412.1"/>
    <property type="gene ID" value="ENSECAG00000060000.1"/>
</dbReference>
<name>A0A9L0RUQ1_HORSE</name>
<keyword evidence="2" id="KW-1185">Reference proteome</keyword>
<protein>
    <recommendedName>
        <fullName evidence="3">Reverse transcriptase domain-containing protein</fullName>
    </recommendedName>
</protein>
<accession>A0A9L0RUQ1</accession>
<organism evidence="1 2">
    <name type="scientific">Equus caballus</name>
    <name type="common">Horse</name>
    <dbReference type="NCBI Taxonomy" id="9796"/>
    <lineage>
        <taxon>Eukaryota</taxon>
        <taxon>Metazoa</taxon>
        <taxon>Chordata</taxon>
        <taxon>Craniata</taxon>
        <taxon>Vertebrata</taxon>
        <taxon>Euteleostomi</taxon>
        <taxon>Mammalia</taxon>
        <taxon>Eutheria</taxon>
        <taxon>Laurasiatheria</taxon>
        <taxon>Perissodactyla</taxon>
        <taxon>Equidae</taxon>
        <taxon>Equus</taxon>
    </lineage>
</organism>
<evidence type="ECO:0008006" key="3">
    <source>
        <dbReference type="Google" id="ProtNLM"/>
    </source>
</evidence>